<keyword evidence="2" id="KW-1185">Reference proteome</keyword>
<evidence type="ECO:0000313" key="1">
    <source>
        <dbReference type="EMBL" id="BDS10499.1"/>
    </source>
</evidence>
<reference evidence="1" key="1">
    <citation type="submission" date="2022-09" db="EMBL/GenBank/DDBJ databases">
        <title>Aureispira anguillicida sp. nov., isolated from Leptocephalus of Japanese eel Anguilla japonica.</title>
        <authorList>
            <person name="Yuasa K."/>
            <person name="Mekata T."/>
            <person name="Ikunari K."/>
        </authorList>
    </citation>
    <scope>NUCLEOTIDE SEQUENCE</scope>
    <source>
        <strain evidence="1">EL160426</strain>
    </source>
</reference>
<dbReference type="KEGG" id="aup:AsAng_0012070"/>
<evidence type="ECO:0000313" key="2">
    <source>
        <dbReference type="Proteomes" id="UP001060919"/>
    </source>
</evidence>
<protein>
    <submittedName>
        <fullName evidence="1">Uncharacterized protein</fullName>
    </submittedName>
</protein>
<proteinExistence type="predicted"/>
<name>A0A915YCD7_9BACT</name>
<dbReference type="Proteomes" id="UP001060919">
    <property type="component" value="Chromosome"/>
</dbReference>
<dbReference type="EMBL" id="AP026867">
    <property type="protein sequence ID" value="BDS10499.1"/>
    <property type="molecule type" value="Genomic_DNA"/>
</dbReference>
<sequence length="39" mass="4653">MFLASYPILNHFLLMIGYSHKNKELILNMSIFNHIVYLI</sequence>
<organism evidence="1 2">
    <name type="scientific">Aureispira anguillae</name>
    <dbReference type="NCBI Taxonomy" id="2864201"/>
    <lineage>
        <taxon>Bacteria</taxon>
        <taxon>Pseudomonadati</taxon>
        <taxon>Bacteroidota</taxon>
        <taxon>Saprospiria</taxon>
        <taxon>Saprospirales</taxon>
        <taxon>Saprospiraceae</taxon>
        <taxon>Aureispira</taxon>
    </lineage>
</organism>
<accession>A0A915YCD7</accession>
<gene>
    <name evidence="1" type="ORF">AsAng_0012070</name>
</gene>
<dbReference type="AlphaFoldDB" id="A0A915YCD7"/>